<dbReference type="Gene3D" id="2.160.20.120">
    <property type="match status" value="1"/>
</dbReference>
<dbReference type="InterPro" id="IPR025164">
    <property type="entry name" value="Toastrack_DUF4097"/>
</dbReference>
<name>A0ABX5N2V1_9LACO</name>
<feature type="domain" description="DUF4097" evidence="1">
    <location>
        <begin position="75"/>
        <end position="265"/>
    </location>
</feature>
<accession>A0ABX5N2V1</accession>
<evidence type="ECO:0000313" key="3">
    <source>
        <dbReference type="Proteomes" id="UP000247698"/>
    </source>
</evidence>
<sequence length="300" mass="32957">MRIAMKKFYQISGLIVIIGIILFIFGHAKGGNEDINNIHSGQTTNIGNFFNHNQRSRKSHHVVAKKRTFNVGKFSKINIDAEEPNIQITKGNDFQVTISGPNVKKISAKVEDDQLTISDNNAYEDGTYQVNVTVPADDSITEISGSCSEGNIHLTNLTVSDLNLQLEDGNVSAENVKARKANFDLVDGDLKVNNSILTNSTLNFNEGDLTITNSQFKIKATLGDGDVRVNDSKLLADSSFNLSEGDFQMSRPPKISYQLTTSSEDELILHGNNYHKHFAKKLKSAPLLKVSCGDGDILIN</sequence>
<protein>
    <recommendedName>
        <fullName evidence="1">DUF4097 domain-containing protein</fullName>
    </recommendedName>
</protein>
<evidence type="ECO:0000313" key="2">
    <source>
        <dbReference type="EMBL" id="PXY86099.1"/>
    </source>
</evidence>
<keyword evidence="3" id="KW-1185">Reference proteome</keyword>
<organism evidence="2 3">
    <name type="scientific">Lactobacillus melliventris</name>
    <dbReference type="NCBI Taxonomy" id="1218507"/>
    <lineage>
        <taxon>Bacteria</taxon>
        <taxon>Bacillati</taxon>
        <taxon>Bacillota</taxon>
        <taxon>Bacilli</taxon>
        <taxon>Lactobacillales</taxon>
        <taxon>Lactobacillaceae</taxon>
        <taxon>Lactobacillus</taxon>
    </lineage>
</organism>
<dbReference type="Proteomes" id="UP000247698">
    <property type="component" value="Unassembled WGS sequence"/>
</dbReference>
<evidence type="ECO:0000259" key="1">
    <source>
        <dbReference type="Pfam" id="PF13349"/>
    </source>
</evidence>
<dbReference type="Pfam" id="PF13349">
    <property type="entry name" value="DUF4097"/>
    <property type="match status" value="1"/>
</dbReference>
<dbReference type="EMBL" id="QGLG01000001">
    <property type="protein sequence ID" value="PXY86099.1"/>
    <property type="molecule type" value="Genomic_DNA"/>
</dbReference>
<gene>
    <name evidence="2" type="ORF">DK873_00690</name>
</gene>
<proteinExistence type="predicted"/>
<comment type="caution">
    <text evidence="2">The sequence shown here is derived from an EMBL/GenBank/DDBJ whole genome shotgun (WGS) entry which is preliminary data.</text>
</comment>
<reference evidence="2 3" key="1">
    <citation type="submission" date="2018-05" db="EMBL/GenBank/DDBJ databases">
        <title>Reference genomes for bee gut microbiota database.</title>
        <authorList>
            <person name="Ellegaard K.M."/>
        </authorList>
    </citation>
    <scope>NUCLEOTIDE SEQUENCE [LARGE SCALE GENOMIC DNA]</scope>
    <source>
        <strain evidence="2 3">ESL0184</strain>
    </source>
</reference>